<evidence type="ECO:0000313" key="2">
    <source>
        <dbReference type="EMBL" id="APU93003.1"/>
    </source>
</evidence>
<dbReference type="EMBL" id="KY417925">
    <property type="protein sequence ID" value="APU93003.1"/>
    <property type="molecule type" value="Genomic_DNA"/>
</dbReference>
<evidence type="ECO:0000313" key="3">
    <source>
        <dbReference type="Proteomes" id="UP000221249"/>
    </source>
</evidence>
<evidence type="ECO:0000256" key="1">
    <source>
        <dbReference type="SAM" id="MobiDB-lite"/>
    </source>
</evidence>
<protein>
    <submittedName>
        <fullName evidence="2">Uncharacterized protein</fullName>
    </submittedName>
</protein>
<proteinExistence type="predicted"/>
<organism evidence="2 3">
    <name type="scientific">Ochrobactrum phage POI1126</name>
    <dbReference type="NCBI Taxonomy" id="1932118"/>
    <lineage>
        <taxon>Viruses</taxon>
        <taxon>Duplodnaviria</taxon>
        <taxon>Heunggongvirae</taxon>
        <taxon>Uroviricota</taxon>
        <taxon>Caudoviricetes</taxon>
        <taxon>Namazuvirus</taxon>
        <taxon>Namazuvirus POI1126</taxon>
    </lineage>
</organism>
<reference evidence="2 3" key="1">
    <citation type="journal article" date="2017" name="Front. Microbiol.">
        <title>Prevalence, Host Range, and Comparative Genomic Analysis of Temperate Ochrobactrum Phages.</title>
        <authorList>
            <person name="Jackel C."/>
            <person name="Hertwig S."/>
            <person name="Scholz H.C."/>
            <person name="Nockler K."/>
            <person name="Reetz J."/>
            <person name="Hammerl J.A."/>
        </authorList>
    </citation>
    <scope>NUCLEOTIDE SEQUENCE [LARGE SCALE GENOMIC DNA]</scope>
</reference>
<gene>
    <name evidence="2" type="ORF">POI1126_77</name>
</gene>
<feature type="region of interest" description="Disordered" evidence="1">
    <location>
        <begin position="1"/>
        <end position="25"/>
    </location>
</feature>
<feature type="compositionally biased region" description="Basic and acidic residues" evidence="1">
    <location>
        <begin position="1"/>
        <end position="11"/>
    </location>
</feature>
<sequence length="97" mass="10577">MKNYPDREDRLAGSAQQPPRPPLAPVYQALDTADELARAVNNFLDVLYGGEPASDSETASSIPDGVIPRLAEHADGTRRRVARAFDRLGIAFKELSL</sequence>
<dbReference type="Proteomes" id="UP000221249">
    <property type="component" value="Segment"/>
</dbReference>
<keyword evidence="3" id="KW-1185">Reference proteome</keyword>
<accession>A0A240F4X3</accession>
<name>A0A240F4X3_9CAUD</name>